<gene>
    <name evidence="12 16" type="primary">dnaG</name>
    <name evidence="16" type="ORF">G6R29_05660</name>
</gene>
<comment type="similarity">
    <text evidence="12 13">Belongs to the DnaG primase family.</text>
</comment>
<feature type="domain" description="Toprim" evidence="15">
    <location>
        <begin position="260"/>
        <end position="341"/>
    </location>
</feature>
<dbReference type="HAMAP" id="MF_00974">
    <property type="entry name" value="DNA_primase_DnaG"/>
    <property type="match status" value="1"/>
</dbReference>
<evidence type="ECO:0000256" key="1">
    <source>
        <dbReference type="ARBA" id="ARBA00022478"/>
    </source>
</evidence>
<accession>A0ABS5R0Z0</accession>
<dbReference type="InterPro" id="IPR036977">
    <property type="entry name" value="DNA_primase_Znf_CHC2"/>
</dbReference>
<evidence type="ECO:0000256" key="5">
    <source>
        <dbReference type="ARBA" id="ARBA00022705"/>
    </source>
</evidence>
<comment type="caution">
    <text evidence="16">The sequence shown here is derived from an EMBL/GenBank/DDBJ whole genome shotgun (WGS) entry which is preliminary data.</text>
</comment>
<evidence type="ECO:0000313" key="17">
    <source>
        <dbReference type="Proteomes" id="UP001519504"/>
    </source>
</evidence>
<keyword evidence="3 12" id="KW-0808">Transferase</keyword>
<comment type="function">
    <text evidence="12 13">RNA polymerase that catalyzes the synthesis of short RNA molecules used as primers for DNA polymerase during DNA replication.</text>
</comment>
<evidence type="ECO:0000256" key="3">
    <source>
        <dbReference type="ARBA" id="ARBA00022679"/>
    </source>
</evidence>
<keyword evidence="11 12" id="KW-0804">Transcription</keyword>
<dbReference type="InterPro" id="IPR034151">
    <property type="entry name" value="TOPRIM_DnaG_bac"/>
</dbReference>
<dbReference type="NCBIfam" id="TIGR01391">
    <property type="entry name" value="dnaG"/>
    <property type="match status" value="1"/>
</dbReference>
<dbReference type="Proteomes" id="UP001519504">
    <property type="component" value="Unassembled WGS sequence"/>
</dbReference>
<keyword evidence="4 12" id="KW-0548">Nucleotidyltransferase</keyword>
<keyword evidence="6 12" id="KW-0479">Metal-binding</keyword>
<dbReference type="EC" id="2.7.7.101" evidence="12"/>
<evidence type="ECO:0000256" key="4">
    <source>
        <dbReference type="ARBA" id="ARBA00022695"/>
    </source>
</evidence>
<keyword evidence="17" id="KW-1185">Reference proteome</keyword>
<evidence type="ECO:0000256" key="2">
    <source>
        <dbReference type="ARBA" id="ARBA00022515"/>
    </source>
</evidence>
<feature type="zinc finger region" description="CHC2-type" evidence="12">
    <location>
        <begin position="40"/>
        <end position="64"/>
    </location>
</feature>
<dbReference type="InterPro" id="IPR016136">
    <property type="entry name" value="DNA_helicase_N/primase_C"/>
</dbReference>
<evidence type="ECO:0000313" key="16">
    <source>
        <dbReference type="EMBL" id="MBS9339105.1"/>
    </source>
</evidence>
<comment type="cofactor">
    <cofactor evidence="12 13">
        <name>Zn(2+)</name>
        <dbReference type="ChEBI" id="CHEBI:29105"/>
    </cofactor>
    <text evidence="12 13">Binds 1 zinc ion per monomer.</text>
</comment>
<keyword evidence="7 12" id="KW-0863">Zinc-finger</keyword>
<dbReference type="InterPro" id="IPR030846">
    <property type="entry name" value="DnaG_bac"/>
</dbReference>
<feature type="region of interest" description="Disordered" evidence="14">
    <location>
        <begin position="433"/>
        <end position="500"/>
    </location>
</feature>
<dbReference type="PANTHER" id="PTHR30313">
    <property type="entry name" value="DNA PRIMASE"/>
    <property type="match status" value="1"/>
</dbReference>
<comment type="subunit">
    <text evidence="12">Monomer. Interacts with DnaB.</text>
</comment>
<keyword evidence="2 12" id="KW-0639">Primosome</keyword>
<dbReference type="RefSeq" id="WP_213809387.1">
    <property type="nucleotide sequence ID" value="NZ_JAAMFK010000007.1"/>
</dbReference>
<dbReference type="Pfam" id="PF13155">
    <property type="entry name" value="Toprim_2"/>
    <property type="match status" value="1"/>
</dbReference>
<dbReference type="Gene3D" id="3.90.580.10">
    <property type="entry name" value="Zinc finger, CHC2-type domain"/>
    <property type="match status" value="1"/>
</dbReference>
<evidence type="ECO:0000256" key="11">
    <source>
        <dbReference type="ARBA" id="ARBA00023163"/>
    </source>
</evidence>
<dbReference type="Pfam" id="PF01807">
    <property type="entry name" value="Zn_ribbon_DnaG"/>
    <property type="match status" value="1"/>
</dbReference>
<dbReference type="InterPro" id="IPR006295">
    <property type="entry name" value="DNA_primase_DnaG"/>
</dbReference>
<evidence type="ECO:0000256" key="6">
    <source>
        <dbReference type="ARBA" id="ARBA00022723"/>
    </source>
</evidence>
<dbReference type="CDD" id="cd03364">
    <property type="entry name" value="TOPRIM_DnaG_primases"/>
    <property type="match status" value="1"/>
</dbReference>
<evidence type="ECO:0000256" key="14">
    <source>
        <dbReference type="SAM" id="MobiDB-lite"/>
    </source>
</evidence>
<dbReference type="PIRSF" id="PIRSF002811">
    <property type="entry name" value="DnaG"/>
    <property type="match status" value="1"/>
</dbReference>
<evidence type="ECO:0000256" key="9">
    <source>
        <dbReference type="ARBA" id="ARBA00022842"/>
    </source>
</evidence>
<evidence type="ECO:0000256" key="13">
    <source>
        <dbReference type="PIRNR" id="PIRNR002811"/>
    </source>
</evidence>
<dbReference type="InterPro" id="IPR050219">
    <property type="entry name" value="DnaG_primase"/>
</dbReference>
<dbReference type="InterPro" id="IPR037068">
    <property type="entry name" value="DNA_primase_core_N_sf"/>
</dbReference>
<evidence type="ECO:0000259" key="15">
    <source>
        <dbReference type="PROSITE" id="PS50880"/>
    </source>
</evidence>
<dbReference type="SUPFAM" id="SSF56731">
    <property type="entry name" value="DNA primase core"/>
    <property type="match status" value="1"/>
</dbReference>
<dbReference type="SUPFAM" id="SSF57783">
    <property type="entry name" value="Zinc beta-ribbon"/>
    <property type="match status" value="1"/>
</dbReference>
<proteinExistence type="inferred from homology"/>
<dbReference type="EMBL" id="JAAMFK010000007">
    <property type="protein sequence ID" value="MBS9339105.1"/>
    <property type="molecule type" value="Genomic_DNA"/>
</dbReference>
<dbReference type="PROSITE" id="PS50880">
    <property type="entry name" value="TOPRIM"/>
    <property type="match status" value="1"/>
</dbReference>
<dbReference type="PANTHER" id="PTHR30313:SF2">
    <property type="entry name" value="DNA PRIMASE"/>
    <property type="match status" value="1"/>
</dbReference>
<organism evidence="16 17">
    <name type="scientific">Fructobacillus broussonetiae</name>
    <dbReference type="NCBI Taxonomy" id="2713173"/>
    <lineage>
        <taxon>Bacteria</taxon>
        <taxon>Bacillati</taxon>
        <taxon>Bacillota</taxon>
        <taxon>Bacilli</taxon>
        <taxon>Lactobacillales</taxon>
        <taxon>Lactobacillaceae</taxon>
        <taxon>Fructobacillus</taxon>
    </lineage>
</organism>
<comment type="catalytic activity">
    <reaction evidence="12">
        <text>ssDNA + n NTP = ssDNA/pppN(pN)n-1 hybrid + (n-1) diphosphate.</text>
        <dbReference type="EC" id="2.7.7.101"/>
    </reaction>
</comment>
<dbReference type="Gene3D" id="3.40.1360.10">
    <property type="match status" value="1"/>
</dbReference>
<dbReference type="Gene3D" id="1.10.860.10">
    <property type="entry name" value="DNAb Helicase, Chain A"/>
    <property type="match status" value="1"/>
</dbReference>
<reference evidence="16 17" key="1">
    <citation type="submission" date="2020-02" db="EMBL/GenBank/DDBJ databases">
        <title>Fructobacillus sp. isolated from paper mulberry of Taiwan.</title>
        <authorList>
            <person name="Lin S.-T."/>
        </authorList>
    </citation>
    <scope>NUCLEOTIDE SEQUENCE [LARGE SCALE GENOMIC DNA]</scope>
    <source>
        <strain evidence="16 17">M2-14</strain>
    </source>
</reference>
<feature type="compositionally biased region" description="Low complexity" evidence="14">
    <location>
        <begin position="442"/>
        <end position="459"/>
    </location>
</feature>
<keyword evidence="9" id="KW-0460">Magnesium</keyword>
<dbReference type="InterPro" id="IPR013264">
    <property type="entry name" value="DNAG_N"/>
</dbReference>
<dbReference type="SMART" id="SM00400">
    <property type="entry name" value="ZnF_CHCC"/>
    <property type="match status" value="1"/>
</dbReference>
<comment type="domain">
    <text evidence="12">Contains an N-terminal zinc-binding domain, a central core domain that contains the primase activity, and a C-terminal DnaB-binding domain.</text>
</comment>
<dbReference type="InterPro" id="IPR006171">
    <property type="entry name" value="TOPRIM_dom"/>
</dbReference>
<protein>
    <recommendedName>
        <fullName evidence="12 13">DNA primase</fullName>
        <ecNumber evidence="12">2.7.7.101</ecNumber>
    </recommendedName>
</protein>
<keyword evidence="5 12" id="KW-0235">DNA replication</keyword>
<keyword evidence="8 12" id="KW-0862">Zinc</keyword>
<keyword evidence="10 12" id="KW-0238">DNA-binding</keyword>
<dbReference type="Gene3D" id="3.90.980.10">
    <property type="entry name" value="DNA primase, catalytic core, N-terminal domain"/>
    <property type="match status" value="1"/>
</dbReference>
<evidence type="ECO:0000256" key="7">
    <source>
        <dbReference type="ARBA" id="ARBA00022771"/>
    </source>
</evidence>
<dbReference type="SMART" id="SM00493">
    <property type="entry name" value="TOPRIM"/>
    <property type="match status" value="1"/>
</dbReference>
<evidence type="ECO:0000256" key="10">
    <source>
        <dbReference type="ARBA" id="ARBA00023125"/>
    </source>
</evidence>
<evidence type="ECO:0000256" key="8">
    <source>
        <dbReference type="ARBA" id="ARBA00022833"/>
    </source>
</evidence>
<sequence>MAERIPTQLIDEVRSQANIVDLIQQYTPLVKRGREWNGSCPFHEDRRPSLFVDDKKQVFHCFSCGRSGTIFSFLMEKEGYTYPQAILKLAEDEGISGLDKYAGQPSPRQEKFQKIYDLYDAAQKLYTHILLNTTAGEQALAYLKDDRQLDEDTIKRYALGYVPSNNVLLSYAREHNIDEKVLAESELFIERDGELVRDRFSNRVLWPIRNERGQVVGFSGRSLDPDNPAKYMNSPESPFFNKGKLLYNLDQAKGNIRSGQKAMIFEGFMDVISADLAGAGGAVATMGTALTPDHVAALSKLTDQITLVYDGDAAGQKAAKHSIPLIREQAPQVEIGVISLADNRDPDEVRRELGLEALKQALEQSVQTPTEYLIGAAKAGKNLSNQAQYLDFLKEVWPVLNTASPVEQDYFLKKMAEDYGSSLESLQSEFATYQQEHPAGRSAGAKKQSGQQSGAQLGSDFGAGNPGMDSDWDDSFIPDIDPMAGRPESGPYNGPNWQDAPTEKVSVVEKAERGLLMAIIKSNAVYDQIKNRPDFSFVHPDYQILLMLFEAYKGEHEGDFDLATFMDYVQKPELNQKMLAIDREFGSLDADDDAVKDYLQVILNLAPFKEQETNLKQQIAQARNEHDDAALISLTNELINLKKQHAQH</sequence>
<name>A0ABS5R0Z0_9LACO</name>
<evidence type="ECO:0000256" key="12">
    <source>
        <dbReference type="HAMAP-Rule" id="MF_00974"/>
    </source>
</evidence>
<dbReference type="InterPro" id="IPR002694">
    <property type="entry name" value="Znf_CHC2"/>
</dbReference>
<dbReference type="Pfam" id="PF08275">
    <property type="entry name" value="DNAG_N"/>
    <property type="match status" value="1"/>
</dbReference>
<keyword evidence="1 12" id="KW-0240">DNA-directed RNA polymerase</keyword>